<keyword evidence="5" id="KW-1133">Transmembrane helix</keyword>
<dbReference type="GO" id="GO:0006508">
    <property type="term" value="P:proteolysis"/>
    <property type="evidence" value="ECO:0007669"/>
    <property type="project" value="UniProtKB-KW"/>
</dbReference>
<dbReference type="Pfam" id="PF13180">
    <property type="entry name" value="PDZ_2"/>
    <property type="match status" value="1"/>
</dbReference>
<name>A0ABT9NGZ1_9ACTO</name>
<evidence type="ECO:0000256" key="5">
    <source>
        <dbReference type="SAM" id="Phobius"/>
    </source>
</evidence>
<dbReference type="EC" id="3.4.21.-" evidence="7"/>
<evidence type="ECO:0000313" key="7">
    <source>
        <dbReference type="EMBL" id="MDP9806678.1"/>
    </source>
</evidence>
<feature type="domain" description="PDZ" evidence="6">
    <location>
        <begin position="336"/>
        <end position="423"/>
    </location>
</feature>
<dbReference type="GO" id="GO:0008233">
    <property type="term" value="F:peptidase activity"/>
    <property type="evidence" value="ECO:0007669"/>
    <property type="project" value="UniProtKB-KW"/>
</dbReference>
<evidence type="ECO:0000256" key="3">
    <source>
        <dbReference type="ARBA" id="ARBA00022801"/>
    </source>
</evidence>
<dbReference type="InterPro" id="IPR051201">
    <property type="entry name" value="Chloro_Bact_Ser_Proteases"/>
</dbReference>
<dbReference type="InterPro" id="IPR043504">
    <property type="entry name" value="Peptidase_S1_PA_chymotrypsin"/>
</dbReference>
<keyword evidence="5" id="KW-0472">Membrane</keyword>
<keyword evidence="3 7" id="KW-0378">Hydrolase</keyword>
<evidence type="ECO:0000259" key="6">
    <source>
        <dbReference type="PROSITE" id="PS50106"/>
    </source>
</evidence>
<feature type="region of interest" description="Disordered" evidence="4">
    <location>
        <begin position="1"/>
        <end position="30"/>
    </location>
</feature>
<dbReference type="InterPro" id="IPR001940">
    <property type="entry name" value="Peptidase_S1C"/>
</dbReference>
<dbReference type="Gene3D" id="2.30.42.10">
    <property type="match status" value="1"/>
</dbReference>
<keyword evidence="8" id="KW-1185">Reference proteome</keyword>
<gene>
    <name evidence="7" type="ORF">J2S70_001260</name>
</gene>
<organism evidence="7 8">
    <name type="scientific">Trueperella bonasi</name>
    <dbReference type="NCBI Taxonomy" id="312286"/>
    <lineage>
        <taxon>Bacteria</taxon>
        <taxon>Bacillati</taxon>
        <taxon>Actinomycetota</taxon>
        <taxon>Actinomycetes</taxon>
        <taxon>Actinomycetales</taxon>
        <taxon>Actinomycetaceae</taxon>
        <taxon>Trueperella</taxon>
    </lineage>
</organism>
<dbReference type="Gene3D" id="2.40.10.10">
    <property type="entry name" value="Trypsin-like serine proteases"/>
    <property type="match status" value="2"/>
</dbReference>
<dbReference type="InterPro" id="IPR036034">
    <property type="entry name" value="PDZ_sf"/>
</dbReference>
<dbReference type="PROSITE" id="PS50106">
    <property type="entry name" value="PDZ"/>
    <property type="match status" value="1"/>
</dbReference>
<reference evidence="7 8" key="1">
    <citation type="submission" date="2023-07" db="EMBL/GenBank/DDBJ databases">
        <title>Sequencing the genomes of 1000 actinobacteria strains.</title>
        <authorList>
            <person name="Klenk H.-P."/>
        </authorList>
    </citation>
    <scope>NUCLEOTIDE SEQUENCE [LARGE SCALE GENOMIC DNA]</scope>
    <source>
        <strain evidence="7 8">DSM 17163</strain>
    </source>
</reference>
<dbReference type="PRINTS" id="PR00834">
    <property type="entry name" value="PROTEASES2C"/>
</dbReference>
<dbReference type="InterPro" id="IPR009003">
    <property type="entry name" value="Peptidase_S1_PA"/>
</dbReference>
<evidence type="ECO:0000256" key="1">
    <source>
        <dbReference type="ARBA" id="ARBA00010541"/>
    </source>
</evidence>
<dbReference type="CDD" id="cd06779">
    <property type="entry name" value="cpPDZ_Deg_HtrA-like"/>
    <property type="match status" value="1"/>
</dbReference>
<evidence type="ECO:0000313" key="8">
    <source>
        <dbReference type="Proteomes" id="UP001243212"/>
    </source>
</evidence>
<evidence type="ECO:0000256" key="4">
    <source>
        <dbReference type="SAM" id="MobiDB-lite"/>
    </source>
</evidence>
<keyword evidence="5" id="KW-0812">Transmembrane</keyword>
<dbReference type="SUPFAM" id="SSF50156">
    <property type="entry name" value="PDZ domain-like"/>
    <property type="match status" value="1"/>
</dbReference>
<proteinExistence type="inferred from homology"/>
<protein>
    <submittedName>
        <fullName evidence="7">Serine protease PepD</fullName>
        <ecNumber evidence="7">3.4.21.-</ecNumber>
    </submittedName>
</protein>
<keyword evidence="2 7" id="KW-0645">Protease</keyword>
<dbReference type="Proteomes" id="UP001243212">
    <property type="component" value="Unassembled WGS sequence"/>
</dbReference>
<dbReference type="SMART" id="SM00228">
    <property type="entry name" value="PDZ"/>
    <property type="match status" value="1"/>
</dbReference>
<sequence length="437" mass="44502">MKGHENERGYGSAGEAGDYWPGAHHENEPSQAERLAYPLSGQPTVGMSPAPAPADMPWAEQVHADKPTKTSRKGPGWMALIAVGLIAALLGGVLGVGVVNARWTNARPAAAPTTFTSGSTELVESNGTSPNWSAVAQAVGNSVVAIDVSLANGASTGSGFVIDDQGHIITNDHVVSGGTSMFVTLHDGRVYEAKLVGADESTDLAVIKLVSPPDNLTIARFGDSNEVVVGDPVAAIGNPLGLSSTMTTGIVSALDRPVQTVKDKRGADATRVITNAIQIDAAVNPGNSGGPVFDKNGTVIGVASSIASLGEEGKTGSIGLGFAIPANLAQRVAGQLIDHGVAEHAFLGVSIKDGIGQAQGTHWTGAEVGTVEPGTPAEAAGIQVGDVVLQVNGRDVSSALALTGYVRQFSSGDVITLLLIRNGELLEVDVTLATRPD</sequence>
<dbReference type="EMBL" id="JAUSQX010000001">
    <property type="protein sequence ID" value="MDP9806678.1"/>
    <property type="molecule type" value="Genomic_DNA"/>
</dbReference>
<comment type="similarity">
    <text evidence="1">Belongs to the peptidase S1C family.</text>
</comment>
<comment type="caution">
    <text evidence="7">The sequence shown here is derived from an EMBL/GenBank/DDBJ whole genome shotgun (WGS) entry which is preliminary data.</text>
</comment>
<dbReference type="RefSeq" id="WP_307682889.1">
    <property type="nucleotide sequence ID" value="NZ_JAUSQX010000001.1"/>
</dbReference>
<evidence type="ECO:0000256" key="2">
    <source>
        <dbReference type="ARBA" id="ARBA00022670"/>
    </source>
</evidence>
<dbReference type="Pfam" id="PF13365">
    <property type="entry name" value="Trypsin_2"/>
    <property type="match status" value="1"/>
</dbReference>
<dbReference type="PANTHER" id="PTHR43343:SF3">
    <property type="entry name" value="PROTEASE DO-LIKE 8, CHLOROPLASTIC"/>
    <property type="match status" value="1"/>
</dbReference>
<accession>A0ABT9NGZ1</accession>
<dbReference type="PANTHER" id="PTHR43343">
    <property type="entry name" value="PEPTIDASE S12"/>
    <property type="match status" value="1"/>
</dbReference>
<feature type="transmembrane region" description="Helical" evidence="5">
    <location>
        <begin position="76"/>
        <end position="99"/>
    </location>
</feature>
<dbReference type="SUPFAM" id="SSF50494">
    <property type="entry name" value="Trypsin-like serine proteases"/>
    <property type="match status" value="1"/>
</dbReference>
<dbReference type="InterPro" id="IPR001478">
    <property type="entry name" value="PDZ"/>
</dbReference>